<keyword evidence="3" id="KW-1185">Reference proteome</keyword>
<protein>
    <submittedName>
        <fullName evidence="2">Uncharacterized protein</fullName>
    </submittedName>
</protein>
<organism evidence="2 3">
    <name type="scientific">Paragonimus skrjabini miyazakii</name>
    <dbReference type="NCBI Taxonomy" id="59628"/>
    <lineage>
        <taxon>Eukaryota</taxon>
        <taxon>Metazoa</taxon>
        <taxon>Spiralia</taxon>
        <taxon>Lophotrochozoa</taxon>
        <taxon>Platyhelminthes</taxon>
        <taxon>Trematoda</taxon>
        <taxon>Digenea</taxon>
        <taxon>Plagiorchiida</taxon>
        <taxon>Troglotremata</taxon>
        <taxon>Troglotrematidae</taxon>
        <taxon>Paragonimus</taxon>
    </lineage>
</organism>
<gene>
    <name evidence="2" type="ORF">EG68_10816</name>
</gene>
<dbReference type="OrthoDB" id="6629909at2759"/>
<dbReference type="Proteomes" id="UP000822476">
    <property type="component" value="Unassembled WGS sequence"/>
</dbReference>
<comment type="caution">
    <text evidence="2">The sequence shown here is derived from an EMBL/GenBank/DDBJ whole genome shotgun (WGS) entry which is preliminary data.</text>
</comment>
<evidence type="ECO:0000313" key="3">
    <source>
        <dbReference type="Proteomes" id="UP000822476"/>
    </source>
</evidence>
<accession>A0A8S9Z272</accession>
<evidence type="ECO:0000256" key="1">
    <source>
        <dbReference type="SAM" id="MobiDB-lite"/>
    </source>
</evidence>
<reference evidence="2" key="1">
    <citation type="submission" date="2019-07" db="EMBL/GenBank/DDBJ databases">
        <title>Annotation for the trematode Paragonimus miyazaki's.</title>
        <authorList>
            <person name="Choi Y.-J."/>
        </authorList>
    </citation>
    <scope>NUCLEOTIDE SEQUENCE</scope>
    <source>
        <strain evidence="2">Japan</strain>
    </source>
</reference>
<name>A0A8S9Z272_9TREM</name>
<dbReference type="AlphaFoldDB" id="A0A8S9Z272"/>
<evidence type="ECO:0000313" key="2">
    <source>
        <dbReference type="EMBL" id="KAF7259650.1"/>
    </source>
</evidence>
<proteinExistence type="predicted"/>
<sequence>MESFHASISTAGQEFTECHAPGLTEDVPEHAGDQSELLQHTPDGEDTGFMLTNNLIDRLRDWVVSSNTPRVHVSRLLQLLRERLPELPSDARTLMETPRTSLIRDVHPGEYAHFGLANGITQVLTYRQVHDVDSIAIHLNIDTIVSNQ</sequence>
<dbReference type="EMBL" id="JTDE01001100">
    <property type="protein sequence ID" value="KAF7259650.1"/>
    <property type="molecule type" value="Genomic_DNA"/>
</dbReference>
<feature type="region of interest" description="Disordered" evidence="1">
    <location>
        <begin position="23"/>
        <end position="44"/>
    </location>
</feature>